<evidence type="ECO:0000313" key="2">
    <source>
        <dbReference type="Proteomes" id="UP000217895"/>
    </source>
</evidence>
<reference evidence="1 2" key="1">
    <citation type="submission" date="2017-06" db="EMBL/GenBank/DDBJ databases">
        <title>Genome sequencing of cyanobaciteial culture collection at National Institute for Environmental Studies (NIES).</title>
        <authorList>
            <person name="Hirose Y."/>
            <person name="Shimura Y."/>
            <person name="Fujisawa T."/>
            <person name="Nakamura Y."/>
            <person name="Kawachi M."/>
        </authorList>
    </citation>
    <scope>NUCLEOTIDE SEQUENCE [LARGE SCALE GENOMIC DNA]</scope>
    <source>
        <strain evidence="1 2">NIES-2135</strain>
    </source>
</reference>
<keyword evidence="2" id="KW-1185">Reference proteome</keyword>
<dbReference type="SUPFAM" id="SSF50998">
    <property type="entry name" value="Quinoprotein alcohol dehydrogenase-like"/>
    <property type="match status" value="1"/>
</dbReference>
<dbReference type="EMBL" id="AP018203">
    <property type="protein sequence ID" value="BAY55702.1"/>
    <property type="molecule type" value="Genomic_DNA"/>
</dbReference>
<evidence type="ECO:0000313" key="1">
    <source>
        <dbReference type="EMBL" id="BAY55702.1"/>
    </source>
</evidence>
<dbReference type="InterPro" id="IPR011047">
    <property type="entry name" value="Quinoprotein_ADH-like_sf"/>
</dbReference>
<proteinExistence type="predicted"/>
<accession>A0A1Z4JG08</accession>
<gene>
    <name evidence="1" type="ORF">NIES2135_25260</name>
</gene>
<protein>
    <submittedName>
        <fullName evidence="1">Uncharacterized protein</fullName>
    </submittedName>
</protein>
<name>A0A1Z4JG08_LEPBY</name>
<dbReference type="AlphaFoldDB" id="A0A1Z4JG08"/>
<organism evidence="1 2">
    <name type="scientific">Leptolyngbya boryana NIES-2135</name>
    <dbReference type="NCBI Taxonomy" id="1973484"/>
    <lineage>
        <taxon>Bacteria</taxon>
        <taxon>Bacillati</taxon>
        <taxon>Cyanobacteriota</taxon>
        <taxon>Cyanophyceae</taxon>
        <taxon>Leptolyngbyales</taxon>
        <taxon>Leptolyngbyaceae</taxon>
        <taxon>Leptolyngbya group</taxon>
        <taxon>Leptolyngbya</taxon>
    </lineage>
</organism>
<dbReference type="Proteomes" id="UP000217895">
    <property type="component" value="Chromosome"/>
</dbReference>
<sequence>MQYTRSLLHHPRRQEVITQISLKQLVKWDITAQPKIIGEMQLSSSISKHWTASPSAVLLPDLERIAVVQCHLEQNYLEIYAWEDFRLIESIVIPPLSSPDLEDEFLSRNDQNPEITHLSVTACGTYLYLVGEGGQVCLYHLIQHRWLHLTAISFVCRHKIIFDRALRLMVVEAADIDLAYSIYRIDDLEQNRLTLIGQFMEVSDCHRGELQLHPRTNAIVWTGYHCRIKYHTFQAEQLPAAPEVEYGFSSCDPYLDQQWGINFPYIQHPRSQGLWRSCLAFPDADTLLFGAGFAIVQINVTDGRVIAEYQTQSIIHEIEYDADRLRVIAITNDGLILIPISDFDPTTPYLQSLSLPPAAQIYPATPPSKGSATP</sequence>